<dbReference type="GO" id="GO:0016787">
    <property type="term" value="F:hydrolase activity"/>
    <property type="evidence" value="ECO:0007669"/>
    <property type="project" value="UniProtKB-KW"/>
</dbReference>
<dbReference type="PANTHER" id="PTHR48081">
    <property type="entry name" value="AB HYDROLASE SUPERFAMILY PROTEIN C4A8.06C"/>
    <property type="match status" value="1"/>
</dbReference>
<evidence type="ECO:0000256" key="1">
    <source>
        <dbReference type="ARBA" id="ARBA00022801"/>
    </source>
</evidence>
<evidence type="ECO:0000259" key="2">
    <source>
        <dbReference type="Pfam" id="PF12697"/>
    </source>
</evidence>
<comment type="caution">
    <text evidence="3">The sequence shown here is derived from an EMBL/GenBank/DDBJ whole genome shotgun (WGS) entry which is preliminary data.</text>
</comment>
<dbReference type="Gene3D" id="3.40.50.1820">
    <property type="entry name" value="alpha/beta hydrolase"/>
    <property type="match status" value="1"/>
</dbReference>
<dbReference type="OrthoDB" id="9771666at2"/>
<dbReference type="AlphaFoldDB" id="A0A366WKZ4"/>
<sequence length="267" mass="29291">MRDWDDAFANMAHVAGSDALPGFWAARAADYRASSARIDTDISYGSTERESLDIIWPDTPPKGLAVFVHGGYWMRLDKSYWSDLAEGARARGWAVCIPSYTLTPHARISDITRQIGAAITKAAALVNGPIHLSGHSAGGHLVARMLCENAPLEYSVRDRIAHTLAISGLFDLRPLVHTAMNDTLHLDPSEAAAESPALLPAQTQSTLTLWVGDNERPEFIRQSRMMALIWDVFDVETKVHLDQGHNHFTILEGLKSPEAAITQAWVG</sequence>
<dbReference type="InterPro" id="IPR050300">
    <property type="entry name" value="GDXG_lipolytic_enzyme"/>
</dbReference>
<name>A0A366WKZ4_9RHOB</name>
<reference evidence="3 4" key="1">
    <citation type="submission" date="2018-07" db="EMBL/GenBank/DDBJ databases">
        <title>Modular assembly of carbohydrate-degrading microbial communities in the ocean.</title>
        <authorList>
            <person name="Enke T.N."/>
            <person name="Datta M.S."/>
            <person name="Schwartzman J.A."/>
            <person name="Cermak N."/>
            <person name="Schmitz D.A."/>
            <person name="Barrere J."/>
            <person name="Cordero O.X."/>
        </authorList>
    </citation>
    <scope>NUCLEOTIDE SEQUENCE [LARGE SCALE GENOMIC DNA]</scope>
    <source>
        <strain evidence="3 4">C3M10</strain>
    </source>
</reference>
<dbReference type="PANTHER" id="PTHR48081:SF33">
    <property type="entry name" value="KYNURENINE FORMAMIDASE"/>
    <property type="match status" value="1"/>
</dbReference>
<dbReference type="Pfam" id="PF12697">
    <property type="entry name" value="Abhydrolase_6"/>
    <property type="match status" value="1"/>
</dbReference>
<dbReference type="Proteomes" id="UP000252706">
    <property type="component" value="Unassembled WGS sequence"/>
</dbReference>
<accession>A0A366WKZ4</accession>
<dbReference type="InterPro" id="IPR000073">
    <property type="entry name" value="AB_hydrolase_1"/>
</dbReference>
<feature type="domain" description="AB hydrolase-1" evidence="2">
    <location>
        <begin position="66"/>
        <end position="221"/>
    </location>
</feature>
<proteinExistence type="predicted"/>
<gene>
    <name evidence="3" type="ORF">DS909_21760</name>
</gene>
<evidence type="ECO:0000313" key="4">
    <source>
        <dbReference type="Proteomes" id="UP000252706"/>
    </source>
</evidence>
<evidence type="ECO:0000313" key="3">
    <source>
        <dbReference type="EMBL" id="RBW50484.1"/>
    </source>
</evidence>
<protein>
    <submittedName>
        <fullName evidence="3">Alpha/beta hydrolase</fullName>
    </submittedName>
</protein>
<keyword evidence="1 3" id="KW-0378">Hydrolase</keyword>
<dbReference type="EMBL" id="QOCE01000048">
    <property type="protein sequence ID" value="RBW50484.1"/>
    <property type="molecule type" value="Genomic_DNA"/>
</dbReference>
<organism evidence="3 4">
    <name type="scientific">Phaeobacter gallaeciensis</name>
    <dbReference type="NCBI Taxonomy" id="60890"/>
    <lineage>
        <taxon>Bacteria</taxon>
        <taxon>Pseudomonadati</taxon>
        <taxon>Pseudomonadota</taxon>
        <taxon>Alphaproteobacteria</taxon>
        <taxon>Rhodobacterales</taxon>
        <taxon>Roseobacteraceae</taxon>
        <taxon>Phaeobacter</taxon>
    </lineage>
</organism>
<dbReference type="SUPFAM" id="SSF53474">
    <property type="entry name" value="alpha/beta-Hydrolases"/>
    <property type="match status" value="1"/>
</dbReference>
<dbReference type="InterPro" id="IPR029058">
    <property type="entry name" value="AB_hydrolase_fold"/>
</dbReference>
<dbReference type="RefSeq" id="WP_113825693.1">
    <property type="nucleotide sequence ID" value="NZ_QOCE01000048.1"/>
</dbReference>